<keyword evidence="2" id="KW-0812">Transmembrane</keyword>
<protein>
    <submittedName>
        <fullName evidence="4">Retrovirus-related Pol polyprotein from transposon TNT 1-94</fullName>
    </submittedName>
</protein>
<dbReference type="OrthoDB" id="1703558at2759"/>
<evidence type="ECO:0000313" key="5">
    <source>
        <dbReference type="Proteomes" id="UP000224567"/>
    </source>
</evidence>
<comment type="caution">
    <text evidence="4">The sequence shown here is derived from an EMBL/GenBank/DDBJ whole genome shotgun (WGS) entry which is preliminary data.</text>
</comment>
<reference evidence="5" key="2">
    <citation type="journal article" date="2017" name="J. Anim. Genet.">
        <title>Multiple reference genome sequences of hot pepper reveal the massive evolution of plant disease resistance genes by retroduplication.</title>
        <authorList>
            <person name="Kim S."/>
            <person name="Park J."/>
            <person name="Yeom S.-I."/>
            <person name="Kim Y.-M."/>
            <person name="Seo E."/>
            <person name="Kim K.-T."/>
            <person name="Kim M.-S."/>
            <person name="Lee J.M."/>
            <person name="Cheong K."/>
            <person name="Shin H.-S."/>
            <person name="Kim S.-B."/>
            <person name="Han K."/>
            <person name="Lee J."/>
            <person name="Park M."/>
            <person name="Lee H.-A."/>
            <person name="Lee H.-Y."/>
            <person name="Lee Y."/>
            <person name="Oh S."/>
            <person name="Lee J.H."/>
            <person name="Choi E."/>
            <person name="Choi E."/>
            <person name="Lee S.E."/>
            <person name="Jeon J."/>
            <person name="Kim H."/>
            <person name="Choi G."/>
            <person name="Song H."/>
            <person name="Lee J."/>
            <person name="Lee S.-C."/>
            <person name="Kwon J.-K."/>
            <person name="Lee H.-Y."/>
            <person name="Koo N."/>
            <person name="Hong Y."/>
            <person name="Kim R.W."/>
            <person name="Kang W.-H."/>
            <person name="Huh J.H."/>
            <person name="Kang B.-C."/>
            <person name="Yang T.-J."/>
            <person name="Lee Y.-H."/>
            <person name="Bennetzen J.L."/>
            <person name="Choi D."/>
        </authorList>
    </citation>
    <scope>NUCLEOTIDE SEQUENCE [LARGE SCALE GENOMIC DNA]</scope>
    <source>
        <strain evidence="5">cv. PBC81</strain>
    </source>
</reference>
<evidence type="ECO:0000313" key="4">
    <source>
        <dbReference type="EMBL" id="PHT51605.1"/>
    </source>
</evidence>
<evidence type="ECO:0000256" key="1">
    <source>
        <dbReference type="SAM" id="MobiDB-lite"/>
    </source>
</evidence>
<dbReference type="EMBL" id="MLFT02000003">
    <property type="protein sequence ID" value="PHT51605.1"/>
    <property type="molecule type" value="Genomic_DNA"/>
</dbReference>
<dbReference type="InterPro" id="IPR025452">
    <property type="entry name" value="DUF4218"/>
</dbReference>
<keyword evidence="2" id="KW-0472">Membrane</keyword>
<proteinExistence type="predicted"/>
<dbReference type="PROSITE" id="PS50011">
    <property type="entry name" value="PROTEIN_KINASE_DOM"/>
    <property type="match status" value="1"/>
</dbReference>
<accession>A0A2G2X2A1</accession>
<dbReference type="InterPro" id="IPR011009">
    <property type="entry name" value="Kinase-like_dom_sf"/>
</dbReference>
<dbReference type="Proteomes" id="UP000224567">
    <property type="component" value="Unassembled WGS sequence"/>
</dbReference>
<keyword evidence="2" id="KW-1133">Transmembrane helix</keyword>
<feature type="domain" description="Protein kinase" evidence="3">
    <location>
        <begin position="139"/>
        <end position="493"/>
    </location>
</feature>
<dbReference type="PANTHER" id="PTHR48451">
    <property type="entry name" value="DUF4218 DOMAIN-CONTAINING PROTEIN"/>
    <property type="match status" value="1"/>
</dbReference>
<dbReference type="PANTHER" id="PTHR48451:SF1">
    <property type="entry name" value="DUF4218 DOMAIN-CONTAINING PROTEIN"/>
    <property type="match status" value="1"/>
</dbReference>
<gene>
    <name evidence="4" type="ORF">CQW23_06067</name>
</gene>
<organism evidence="4 5">
    <name type="scientific">Capsicum baccatum</name>
    <name type="common">Peruvian pepper</name>
    <dbReference type="NCBI Taxonomy" id="33114"/>
    <lineage>
        <taxon>Eukaryota</taxon>
        <taxon>Viridiplantae</taxon>
        <taxon>Streptophyta</taxon>
        <taxon>Embryophyta</taxon>
        <taxon>Tracheophyta</taxon>
        <taxon>Spermatophyta</taxon>
        <taxon>Magnoliopsida</taxon>
        <taxon>eudicotyledons</taxon>
        <taxon>Gunneridae</taxon>
        <taxon>Pentapetalae</taxon>
        <taxon>asterids</taxon>
        <taxon>lamiids</taxon>
        <taxon>Solanales</taxon>
        <taxon>Solanaceae</taxon>
        <taxon>Solanoideae</taxon>
        <taxon>Capsiceae</taxon>
        <taxon>Capsicum</taxon>
    </lineage>
</organism>
<dbReference type="Pfam" id="PF07727">
    <property type="entry name" value="RVT_2"/>
    <property type="match status" value="1"/>
</dbReference>
<dbReference type="SMART" id="SM00220">
    <property type="entry name" value="S_TKc"/>
    <property type="match status" value="1"/>
</dbReference>
<evidence type="ECO:0000259" key="3">
    <source>
        <dbReference type="PROSITE" id="PS50011"/>
    </source>
</evidence>
<dbReference type="Pfam" id="PF00069">
    <property type="entry name" value="Pkinase"/>
    <property type="match status" value="1"/>
</dbReference>
<sequence length="666" mass="76491">MLIVGKNASRIDELKKQLCNSFAIKDLGHAKEDLGMRITRLRDERKLYLLQEKYIERVLERFNMKNSKAVNKPLAGHMKLSRKKCPTTKEEKYSIAKIPYSSVVRSLMYAMVCTRPDIAHTVAEYIAATKAGKEMIWLKNFLRDLGLDQMEYVVYCDSQSAIDLIKNSMYHARTKHIDVRYHWIREQIENESFHIKKIHTSENPADMLTKIIGTLSLLENFQSSGFEQGNQHWLSLSYISCFCQNMLASELGLVVVSVASLHFAGFFVWYLSAVLAGFSNLKNELYPSRAKDRFLSWPIRMNIVVENASALAYLHAYDIIHRDVKTSKILLNNNCRVKFADFGLSRLSSNDATHVSTAPQGTAGYVDPEYHESQLEASIAEGYLAEESLTFCSRYIEDIETRFNRPRSVRDDTNDIEPSGMSTLFPQLGKPESAAKNYDLTPMSKLQAHRYVLLNCAIVTPFVDKFRQHIRRSSRERRPSPTGMERRVNKEFVDWFHKRIMNPDTIDTMSIDLKILARGPCTNSRRFTAYVINGSKFQTLAREEGLKTQNSGVFLTSKTSCVASSIDGNFRLAELPYFGNLEYIIEIDYNGHFKWSVAMHLKPRDLYDMREVMEEEVYENEPYEAQELKQFFVDGDDYVQLATDHITDDIVESNVATNQEADAMSD</sequence>
<dbReference type="InterPro" id="IPR013103">
    <property type="entry name" value="RVT_2"/>
</dbReference>
<feature type="transmembrane region" description="Helical" evidence="2">
    <location>
        <begin position="251"/>
        <end position="278"/>
    </location>
</feature>
<dbReference type="GO" id="GO:0004672">
    <property type="term" value="F:protein kinase activity"/>
    <property type="evidence" value="ECO:0007669"/>
    <property type="project" value="InterPro"/>
</dbReference>
<reference evidence="4 5" key="1">
    <citation type="journal article" date="2017" name="Genome Biol.">
        <title>New reference genome sequences of hot pepper reveal the massive evolution of plant disease-resistance genes by retroduplication.</title>
        <authorList>
            <person name="Kim S."/>
            <person name="Park J."/>
            <person name="Yeom S.I."/>
            <person name="Kim Y.M."/>
            <person name="Seo E."/>
            <person name="Kim K.T."/>
            <person name="Kim M.S."/>
            <person name="Lee J.M."/>
            <person name="Cheong K."/>
            <person name="Shin H.S."/>
            <person name="Kim S.B."/>
            <person name="Han K."/>
            <person name="Lee J."/>
            <person name="Park M."/>
            <person name="Lee H.A."/>
            <person name="Lee H.Y."/>
            <person name="Lee Y."/>
            <person name="Oh S."/>
            <person name="Lee J.H."/>
            <person name="Choi E."/>
            <person name="Choi E."/>
            <person name="Lee S.E."/>
            <person name="Jeon J."/>
            <person name="Kim H."/>
            <person name="Choi G."/>
            <person name="Song H."/>
            <person name="Lee J."/>
            <person name="Lee S.C."/>
            <person name="Kwon J.K."/>
            <person name="Lee H.Y."/>
            <person name="Koo N."/>
            <person name="Hong Y."/>
            <person name="Kim R.W."/>
            <person name="Kang W.H."/>
            <person name="Huh J.H."/>
            <person name="Kang B.C."/>
            <person name="Yang T.J."/>
            <person name="Lee Y.H."/>
            <person name="Bennetzen J.L."/>
            <person name="Choi D."/>
        </authorList>
    </citation>
    <scope>NUCLEOTIDE SEQUENCE [LARGE SCALE GENOMIC DNA]</scope>
    <source>
        <strain evidence="5">cv. PBC81</strain>
    </source>
</reference>
<evidence type="ECO:0000256" key="2">
    <source>
        <dbReference type="SAM" id="Phobius"/>
    </source>
</evidence>
<dbReference type="Pfam" id="PF13960">
    <property type="entry name" value="DUF4218"/>
    <property type="match status" value="1"/>
</dbReference>
<dbReference type="CDD" id="cd09272">
    <property type="entry name" value="RNase_HI_RT_Ty1"/>
    <property type="match status" value="1"/>
</dbReference>
<dbReference type="SUPFAM" id="SSF56112">
    <property type="entry name" value="Protein kinase-like (PK-like)"/>
    <property type="match status" value="1"/>
</dbReference>
<dbReference type="Gene3D" id="1.10.510.10">
    <property type="entry name" value="Transferase(Phosphotransferase) domain 1"/>
    <property type="match status" value="1"/>
</dbReference>
<keyword evidence="5" id="KW-1185">Reference proteome</keyword>
<name>A0A2G2X2A1_CAPBA</name>
<dbReference type="GO" id="GO:0005524">
    <property type="term" value="F:ATP binding"/>
    <property type="evidence" value="ECO:0007669"/>
    <property type="project" value="InterPro"/>
</dbReference>
<dbReference type="InterPro" id="IPR000719">
    <property type="entry name" value="Prot_kinase_dom"/>
</dbReference>
<dbReference type="AlphaFoldDB" id="A0A2G2X2A1"/>
<feature type="region of interest" description="Disordered" evidence="1">
    <location>
        <begin position="408"/>
        <end position="428"/>
    </location>
</feature>